<dbReference type="EMBL" id="NMUH01000272">
    <property type="protein sequence ID" value="MQL75949.1"/>
    <property type="molecule type" value="Genomic_DNA"/>
</dbReference>
<comment type="caution">
    <text evidence="2">The sequence shown here is derived from an EMBL/GenBank/DDBJ whole genome shotgun (WGS) entry which is preliminary data.</text>
</comment>
<evidence type="ECO:0000256" key="1">
    <source>
        <dbReference type="SAM" id="MobiDB-lite"/>
    </source>
</evidence>
<keyword evidence="3" id="KW-1185">Reference proteome</keyword>
<dbReference type="Proteomes" id="UP000652761">
    <property type="component" value="Unassembled WGS sequence"/>
</dbReference>
<evidence type="ECO:0000313" key="3">
    <source>
        <dbReference type="Proteomes" id="UP000652761"/>
    </source>
</evidence>
<proteinExistence type="predicted"/>
<feature type="region of interest" description="Disordered" evidence="1">
    <location>
        <begin position="222"/>
        <end position="241"/>
    </location>
</feature>
<sequence length="583" mass="65253">MDIPQAQAPAQTSSAFGGPSVPPELYSFLNDKFNAFTTSIQQMSESFDLKVQRLENTMNAQFIKQKEASDHATQRFNRLIGTLADASIELKEHQETLEKVLEGILANSQTSLFNSQEAVTQISKTRLSFALLVDDLESMKNLYAHIDSEMSALKKELKNINKHGPGSSSSSVQPSSVDLSAIEYTMSDNSQRLEEIVHTRLSTMQKQLNSNLHAMESKLNGVDTRPSQVDTRGSSQRTLSTGLYSRSTPDAVVSTLEGFPRRPILRIVYRVSTLDQVSRRALVCESSHSLCGLSRRAQFGVVVLQVFLESSCSRVFGVVVLLCELYSSRYIPPQVWSQSCNEPLCTSLLTACNMRNMPQQPDEPLMVLRNSEIALYQLVEHVSPLTSSIVGEVLTVKDIQEPLPSDMIQLLPLKVSLPLNSPPLMGCSLELVHRQSNLVLLSALHGLERALQLMCPALCLIWIILTGEHQRPETQEPLKESSVVLRICHPLPPGPGTPSTRPLLMLWLLHLWLYMLLRHRWGRYQRLTTCCYLPGLPRSLVHGPEELLGHVEPIFVLLRLRLVLLLLLPACRCCYCCTLRLCH</sequence>
<reference evidence="2" key="1">
    <citation type="submission" date="2017-07" db="EMBL/GenBank/DDBJ databases">
        <title>Taro Niue Genome Assembly and Annotation.</title>
        <authorList>
            <person name="Atibalentja N."/>
            <person name="Keating K."/>
            <person name="Fields C.J."/>
        </authorList>
    </citation>
    <scope>NUCLEOTIDE SEQUENCE</scope>
    <source>
        <strain evidence="2">Niue_2</strain>
        <tissue evidence="2">Leaf</tissue>
    </source>
</reference>
<protein>
    <submittedName>
        <fullName evidence="2">Uncharacterized protein</fullName>
    </submittedName>
</protein>
<accession>A0A843U6N0</accession>
<organism evidence="2 3">
    <name type="scientific">Colocasia esculenta</name>
    <name type="common">Wild taro</name>
    <name type="synonym">Arum esculentum</name>
    <dbReference type="NCBI Taxonomy" id="4460"/>
    <lineage>
        <taxon>Eukaryota</taxon>
        <taxon>Viridiplantae</taxon>
        <taxon>Streptophyta</taxon>
        <taxon>Embryophyta</taxon>
        <taxon>Tracheophyta</taxon>
        <taxon>Spermatophyta</taxon>
        <taxon>Magnoliopsida</taxon>
        <taxon>Liliopsida</taxon>
        <taxon>Araceae</taxon>
        <taxon>Aroideae</taxon>
        <taxon>Colocasieae</taxon>
        <taxon>Colocasia</taxon>
    </lineage>
</organism>
<gene>
    <name evidence="2" type="ORF">Taro_008333</name>
</gene>
<dbReference type="AlphaFoldDB" id="A0A843U6N0"/>
<feature type="compositionally biased region" description="Polar residues" evidence="1">
    <location>
        <begin position="225"/>
        <end position="241"/>
    </location>
</feature>
<evidence type="ECO:0000313" key="2">
    <source>
        <dbReference type="EMBL" id="MQL75949.1"/>
    </source>
</evidence>
<name>A0A843U6N0_COLES</name>